<gene>
    <name evidence="1" type="ORF">LOD99_6002</name>
</gene>
<organism evidence="1 2">
    <name type="scientific">Oopsacas minuta</name>
    <dbReference type="NCBI Taxonomy" id="111878"/>
    <lineage>
        <taxon>Eukaryota</taxon>
        <taxon>Metazoa</taxon>
        <taxon>Porifera</taxon>
        <taxon>Hexactinellida</taxon>
        <taxon>Hexasterophora</taxon>
        <taxon>Lyssacinosida</taxon>
        <taxon>Leucopsacidae</taxon>
        <taxon>Oopsacas</taxon>
    </lineage>
</organism>
<dbReference type="EMBL" id="JAKMXF010000312">
    <property type="protein sequence ID" value="KAI6650325.1"/>
    <property type="molecule type" value="Genomic_DNA"/>
</dbReference>
<reference evidence="1 2" key="1">
    <citation type="journal article" date="2023" name="BMC Biol.">
        <title>The compact genome of the sponge Oopsacas minuta (Hexactinellida) is lacking key metazoan core genes.</title>
        <authorList>
            <person name="Santini S."/>
            <person name="Schenkelaars Q."/>
            <person name="Jourda C."/>
            <person name="Duchesne M."/>
            <person name="Belahbib H."/>
            <person name="Rocher C."/>
            <person name="Selva M."/>
            <person name="Riesgo A."/>
            <person name="Vervoort M."/>
            <person name="Leys S.P."/>
            <person name="Kodjabachian L."/>
            <person name="Le Bivic A."/>
            <person name="Borchiellini C."/>
            <person name="Claverie J.M."/>
            <person name="Renard E."/>
        </authorList>
    </citation>
    <scope>NUCLEOTIDE SEQUENCE [LARGE SCALE GENOMIC DNA]</scope>
    <source>
        <strain evidence="1">SPO-2</strain>
    </source>
</reference>
<dbReference type="AlphaFoldDB" id="A0AAV7JN40"/>
<comment type="caution">
    <text evidence="1">The sequence shown here is derived from an EMBL/GenBank/DDBJ whole genome shotgun (WGS) entry which is preliminary data.</text>
</comment>
<keyword evidence="2" id="KW-1185">Reference proteome</keyword>
<dbReference type="Proteomes" id="UP001165289">
    <property type="component" value="Unassembled WGS sequence"/>
</dbReference>
<sequence>MEYSNRCQNEISLKKMNHLIDESKLNLSRHIYTEKKTYDDKLKFQISAALMEKKLSGSIGKFQEAIIKNVDNYLEFNVEQQTQAFEDTWIQCFGDEDKNEEVFERDETFNNLHSLFMMESISMEKSSEIREYS</sequence>
<protein>
    <submittedName>
        <fullName evidence="1">Uncharacterized protein</fullName>
    </submittedName>
</protein>
<name>A0AAV7JN40_9METZ</name>
<accession>A0AAV7JN40</accession>
<evidence type="ECO:0000313" key="2">
    <source>
        <dbReference type="Proteomes" id="UP001165289"/>
    </source>
</evidence>
<proteinExistence type="predicted"/>
<evidence type="ECO:0000313" key="1">
    <source>
        <dbReference type="EMBL" id="KAI6650325.1"/>
    </source>
</evidence>